<dbReference type="InterPro" id="IPR037066">
    <property type="entry name" value="Plug_dom_sf"/>
</dbReference>
<keyword evidence="3 8" id="KW-1134">Transmembrane beta strand</keyword>
<keyword evidence="2 8" id="KW-0813">Transport</keyword>
<evidence type="ECO:0000259" key="11">
    <source>
        <dbReference type="Pfam" id="PF00593"/>
    </source>
</evidence>
<protein>
    <submittedName>
        <fullName evidence="13">TonB-dependent receptor</fullName>
    </submittedName>
</protein>
<dbReference type="CDD" id="cd01347">
    <property type="entry name" value="ligand_gated_channel"/>
    <property type="match status" value="1"/>
</dbReference>
<dbReference type="EMBL" id="CP116805">
    <property type="protein sequence ID" value="WCL53285.1"/>
    <property type="molecule type" value="Genomic_DNA"/>
</dbReference>
<dbReference type="Pfam" id="PF13715">
    <property type="entry name" value="CarbopepD_reg_2"/>
    <property type="match status" value="1"/>
</dbReference>
<dbReference type="InterPro" id="IPR013784">
    <property type="entry name" value="Carb-bd-like_fold"/>
</dbReference>
<accession>A0AAE9XSK5</accession>
<evidence type="ECO:0000313" key="13">
    <source>
        <dbReference type="EMBL" id="WCL53285.1"/>
    </source>
</evidence>
<reference evidence="13" key="1">
    <citation type="submission" date="2023-01" db="EMBL/GenBank/DDBJ databases">
        <title>The genome sequence of Kordiimonadaceae bacterium 6D33.</title>
        <authorList>
            <person name="Liu Y."/>
        </authorList>
    </citation>
    <scope>NUCLEOTIDE SEQUENCE</scope>
    <source>
        <strain evidence="13">6D33</strain>
    </source>
</reference>
<gene>
    <name evidence="13" type="ORF">PH603_12135</name>
</gene>
<keyword evidence="4 8" id="KW-0812">Transmembrane</keyword>
<dbReference type="PANTHER" id="PTHR40980:SF4">
    <property type="entry name" value="TONB-DEPENDENT RECEPTOR-LIKE BETA-BARREL DOMAIN-CONTAINING PROTEIN"/>
    <property type="match status" value="1"/>
</dbReference>
<evidence type="ECO:0000256" key="2">
    <source>
        <dbReference type="ARBA" id="ARBA00022448"/>
    </source>
</evidence>
<dbReference type="PANTHER" id="PTHR40980">
    <property type="entry name" value="PLUG DOMAIN-CONTAINING PROTEIN"/>
    <property type="match status" value="1"/>
</dbReference>
<dbReference type="Gene3D" id="2.40.170.20">
    <property type="entry name" value="TonB-dependent receptor, beta-barrel domain"/>
    <property type="match status" value="1"/>
</dbReference>
<sequence>MNALLCSCLTLTLAPAATVMAQEAADANAAASSATGRGSVSGRVLDAGSNLGFRGAIVKVQELGMQATTGADGDFRLRDLPAGTYTLEVSYIGAETATQTVTVSAGQTVSTNVALSSAVGEFEEIMVVGQKARALNALNLKRSAAVVSDSITSDSMGQFPDQNVSEAARRIAGVSVVNDQGEGRFVTIRGADPNLNAVSIGGIRMPSAETDARQVSLDVVASELLSGITVKKTVTPDMDGDAVGGTVEVKTFNAFDRADTFVSATVEGSYNDLMNKLSPKAALSASKRFKVGDENELGIAVAGNYFDRKFGSDNAENGEGWDTAEFGGQEFYIPIEVSQRPYRITRERVGLVGNIDYRIADHSEVYLHTIYSRFSDTEGRSANDFEFDDPEFTSLSATSALANNGSYELGKSTKDRTETQSVMSLNLGAKHMTDAWTVDYQAAYSKSKDNYSNLESAWEGDFDDDLSVGYQLSDKNPKVMQIIASDMDAIANMGAYELDEFALEASDYAQRQWTFAGNFQYDFTAGDVPAFIKFGAKSTRNKKTADETNTVYDDFDEDYTLAHDNLSTTLDYSLANVGPFANIPGIRSFFDANNGSFGINDEDTYIDSNAADFEIRENVTAGYVMGQADFDPLLIVAGVRVEHTKFSADGHLLSVNEDDETLEISPVSASKSYTDYFPSLNLKYSAGDAVIIRAAASRTIARPNYNDVAPIYESAIEEGELEGSFGNPDLDPYSSKNFDLSLEYYPGDLTMISFAAFYKDIKNFIVTADLGGVPGQYEDFNVAITKINGETATLKGFEVSLQQQFSFLPAPFDGMLANVNYTYADGKAHLDLGDRDMPLPNQAKHIFNASLGYEKDRLGFRFAVAYKGKYLAEILDPEDPAFDNYVDAHISYDFTADYEITDNVKLAFKIQNINGRPFHSYFANKRFPGQYEDYGWTGSFGITAKY</sequence>
<proteinExistence type="inferred from homology"/>
<dbReference type="Pfam" id="PF00593">
    <property type="entry name" value="TonB_dep_Rec_b-barrel"/>
    <property type="match status" value="1"/>
</dbReference>
<keyword evidence="10" id="KW-0732">Signal</keyword>
<name>A0AAE9XSK5_9PROT</name>
<feature type="chain" id="PRO_5041972992" evidence="10">
    <location>
        <begin position="22"/>
        <end position="946"/>
    </location>
</feature>
<dbReference type="NCBIfam" id="TIGR01782">
    <property type="entry name" value="TonB-Xanth-Caul"/>
    <property type="match status" value="1"/>
</dbReference>
<evidence type="ECO:0000256" key="5">
    <source>
        <dbReference type="ARBA" id="ARBA00023077"/>
    </source>
</evidence>
<keyword evidence="7 8" id="KW-0998">Cell outer membrane</keyword>
<dbReference type="SUPFAM" id="SSF49452">
    <property type="entry name" value="Starch-binding domain-like"/>
    <property type="match status" value="1"/>
</dbReference>
<evidence type="ECO:0000256" key="9">
    <source>
        <dbReference type="RuleBase" id="RU003357"/>
    </source>
</evidence>
<dbReference type="InterPro" id="IPR012910">
    <property type="entry name" value="Plug_dom"/>
</dbReference>
<dbReference type="SUPFAM" id="SSF56935">
    <property type="entry name" value="Porins"/>
    <property type="match status" value="1"/>
</dbReference>
<organism evidence="13 14">
    <name type="scientific">Gimibacter soli</name>
    <dbReference type="NCBI Taxonomy" id="3024400"/>
    <lineage>
        <taxon>Bacteria</taxon>
        <taxon>Pseudomonadati</taxon>
        <taxon>Pseudomonadota</taxon>
        <taxon>Alphaproteobacteria</taxon>
        <taxon>Kordiimonadales</taxon>
        <taxon>Temperatibacteraceae</taxon>
        <taxon>Gimibacter</taxon>
    </lineage>
</organism>
<evidence type="ECO:0000256" key="7">
    <source>
        <dbReference type="ARBA" id="ARBA00023237"/>
    </source>
</evidence>
<dbReference type="KEGG" id="gso:PH603_12135"/>
<dbReference type="Pfam" id="PF07715">
    <property type="entry name" value="Plug"/>
    <property type="match status" value="1"/>
</dbReference>
<dbReference type="PROSITE" id="PS52016">
    <property type="entry name" value="TONB_DEPENDENT_REC_3"/>
    <property type="match status" value="1"/>
</dbReference>
<keyword evidence="13" id="KW-0675">Receptor</keyword>
<dbReference type="InterPro" id="IPR036942">
    <property type="entry name" value="Beta-barrel_TonB_sf"/>
</dbReference>
<dbReference type="GO" id="GO:0030246">
    <property type="term" value="F:carbohydrate binding"/>
    <property type="evidence" value="ECO:0007669"/>
    <property type="project" value="InterPro"/>
</dbReference>
<keyword evidence="14" id="KW-1185">Reference proteome</keyword>
<feature type="signal peptide" evidence="10">
    <location>
        <begin position="1"/>
        <end position="21"/>
    </location>
</feature>
<dbReference type="RefSeq" id="WP_289502797.1">
    <property type="nucleotide sequence ID" value="NZ_CP116805.1"/>
</dbReference>
<keyword evidence="6 8" id="KW-0472">Membrane</keyword>
<evidence type="ECO:0000256" key="1">
    <source>
        <dbReference type="ARBA" id="ARBA00004571"/>
    </source>
</evidence>
<feature type="domain" description="TonB-dependent receptor plug" evidence="12">
    <location>
        <begin position="142"/>
        <end position="246"/>
    </location>
</feature>
<evidence type="ECO:0000256" key="4">
    <source>
        <dbReference type="ARBA" id="ARBA00022692"/>
    </source>
</evidence>
<evidence type="ECO:0000259" key="12">
    <source>
        <dbReference type="Pfam" id="PF07715"/>
    </source>
</evidence>
<evidence type="ECO:0000313" key="14">
    <source>
        <dbReference type="Proteomes" id="UP001217500"/>
    </source>
</evidence>
<dbReference type="Gene3D" id="2.60.40.1120">
    <property type="entry name" value="Carboxypeptidase-like, regulatory domain"/>
    <property type="match status" value="1"/>
</dbReference>
<evidence type="ECO:0000256" key="6">
    <source>
        <dbReference type="ARBA" id="ARBA00023136"/>
    </source>
</evidence>
<dbReference type="Proteomes" id="UP001217500">
    <property type="component" value="Chromosome"/>
</dbReference>
<evidence type="ECO:0000256" key="3">
    <source>
        <dbReference type="ARBA" id="ARBA00022452"/>
    </source>
</evidence>
<evidence type="ECO:0000256" key="10">
    <source>
        <dbReference type="SAM" id="SignalP"/>
    </source>
</evidence>
<dbReference type="InterPro" id="IPR000531">
    <property type="entry name" value="Beta-barrel_TonB"/>
</dbReference>
<evidence type="ECO:0000256" key="8">
    <source>
        <dbReference type="PROSITE-ProRule" id="PRU01360"/>
    </source>
</evidence>
<dbReference type="GO" id="GO:0009279">
    <property type="term" value="C:cell outer membrane"/>
    <property type="evidence" value="ECO:0007669"/>
    <property type="project" value="UniProtKB-SubCell"/>
</dbReference>
<comment type="subcellular location">
    <subcellularLocation>
        <location evidence="1 8">Cell outer membrane</location>
        <topology evidence="1 8">Multi-pass membrane protein</topology>
    </subcellularLocation>
</comment>
<dbReference type="Gene3D" id="2.170.130.10">
    <property type="entry name" value="TonB-dependent receptor, plug domain"/>
    <property type="match status" value="1"/>
</dbReference>
<comment type="similarity">
    <text evidence="8 9">Belongs to the TonB-dependent receptor family.</text>
</comment>
<dbReference type="AlphaFoldDB" id="A0AAE9XSK5"/>
<keyword evidence="5 9" id="KW-0798">TonB box</keyword>
<dbReference type="InterPro" id="IPR010104">
    <property type="entry name" value="TonB_rcpt_bac"/>
</dbReference>
<dbReference type="InterPro" id="IPR039426">
    <property type="entry name" value="TonB-dep_rcpt-like"/>
</dbReference>
<feature type="domain" description="TonB-dependent receptor-like beta-barrel" evidence="11">
    <location>
        <begin position="436"/>
        <end position="913"/>
    </location>
</feature>